<dbReference type="InterPro" id="IPR001155">
    <property type="entry name" value="OxRdtase_FMN_N"/>
</dbReference>
<keyword evidence="8" id="KW-1185">Reference proteome</keyword>
<reference evidence="7" key="1">
    <citation type="journal article" date="2014" name="Int. J. Syst. Evol. Microbiol.">
        <title>Complete genome sequence of Corynebacterium casei LMG S-19264T (=DSM 44701T), isolated from a smear-ripened cheese.</title>
        <authorList>
            <consortium name="US DOE Joint Genome Institute (JGI-PGF)"/>
            <person name="Walter F."/>
            <person name="Albersmeier A."/>
            <person name="Kalinowski J."/>
            <person name="Ruckert C."/>
        </authorList>
    </citation>
    <scope>NUCLEOTIDE SEQUENCE</scope>
    <source>
        <strain evidence="7">CGMCC 1.12919</strain>
    </source>
</reference>
<keyword evidence="3" id="KW-0288">FMN</keyword>
<name>A0A916UM40_9HYPH</name>
<dbReference type="Gene3D" id="3.20.20.70">
    <property type="entry name" value="Aldolase class I"/>
    <property type="match status" value="1"/>
</dbReference>
<dbReference type="CDD" id="cd02932">
    <property type="entry name" value="OYE_YqiM_FMN"/>
    <property type="match status" value="1"/>
</dbReference>
<dbReference type="EMBL" id="BMGG01000007">
    <property type="protein sequence ID" value="GGC78100.1"/>
    <property type="molecule type" value="Genomic_DNA"/>
</dbReference>
<dbReference type="AlphaFoldDB" id="A0A916UM40"/>
<evidence type="ECO:0000313" key="8">
    <source>
        <dbReference type="Proteomes" id="UP000637002"/>
    </source>
</evidence>
<organism evidence="7 8">
    <name type="scientific">Chelatococcus reniformis</name>
    <dbReference type="NCBI Taxonomy" id="1494448"/>
    <lineage>
        <taxon>Bacteria</taxon>
        <taxon>Pseudomonadati</taxon>
        <taxon>Pseudomonadota</taxon>
        <taxon>Alphaproteobacteria</taxon>
        <taxon>Hyphomicrobiales</taxon>
        <taxon>Chelatococcaceae</taxon>
        <taxon>Chelatococcus</taxon>
    </lineage>
</organism>
<dbReference type="Proteomes" id="UP000637002">
    <property type="component" value="Unassembled WGS sequence"/>
</dbReference>
<dbReference type="Pfam" id="PF00724">
    <property type="entry name" value="Oxidored_FMN"/>
    <property type="match status" value="1"/>
</dbReference>
<accession>A0A916UM40</accession>
<feature type="domain" description="NADH:flavin oxidoreductase/NADH oxidase N-terminal" evidence="6">
    <location>
        <begin position="7"/>
        <end position="351"/>
    </location>
</feature>
<dbReference type="GO" id="GO:0050661">
    <property type="term" value="F:NADP binding"/>
    <property type="evidence" value="ECO:0007669"/>
    <property type="project" value="InterPro"/>
</dbReference>
<evidence type="ECO:0000256" key="3">
    <source>
        <dbReference type="ARBA" id="ARBA00022643"/>
    </source>
</evidence>
<keyword evidence="4" id="KW-0521">NADP</keyword>
<evidence type="ECO:0000256" key="4">
    <source>
        <dbReference type="ARBA" id="ARBA00022857"/>
    </source>
</evidence>
<evidence type="ECO:0000256" key="1">
    <source>
        <dbReference type="ARBA" id="ARBA00001917"/>
    </source>
</evidence>
<gene>
    <name evidence="7" type="ORF">GCM10010994_40420</name>
</gene>
<comment type="cofactor">
    <cofactor evidence="1">
        <name>FMN</name>
        <dbReference type="ChEBI" id="CHEBI:58210"/>
    </cofactor>
</comment>
<dbReference type="InterPro" id="IPR044152">
    <property type="entry name" value="YqjM-like"/>
</dbReference>
<dbReference type="InterPro" id="IPR013785">
    <property type="entry name" value="Aldolase_TIM"/>
</dbReference>
<sequence length="367" mass="39059">MTDIPLLFQPLQLRSVLAKNRIAVSPMCQYSARDGVGDDWHVQHLGARAAGGAGIVFVEATHVSAVGRITHGCLGLWNCAQQALLGRIAHLITRCGAVPAIQVAHAGRKASCEIPWLGSGPIRREGPPIPVDRGGWQPVAPSALPYDEDGCPPHPLSADEIRQVVDQFATTARLAREAGFKVLEVHAAHGYLLHSFISPLSNKRADAYGGSRAHRWRALMEVLDAVRAEWPAELPLFVRLSCTDYVEGGVMLADSVELARALATRGDVDLIDCSSGGGSPHQRLPPLYPGYQADFARRIRAEAGIATGAVGLIQGPELANALISGGAADLVLVGRAILADPAWPLRAAKALGVEAERARPYQRAIVT</sequence>
<evidence type="ECO:0000313" key="7">
    <source>
        <dbReference type="EMBL" id="GGC78100.1"/>
    </source>
</evidence>
<dbReference type="GO" id="GO:0010181">
    <property type="term" value="F:FMN binding"/>
    <property type="evidence" value="ECO:0007669"/>
    <property type="project" value="InterPro"/>
</dbReference>
<reference evidence="7" key="2">
    <citation type="submission" date="2020-09" db="EMBL/GenBank/DDBJ databases">
        <authorList>
            <person name="Sun Q."/>
            <person name="Zhou Y."/>
        </authorList>
    </citation>
    <scope>NUCLEOTIDE SEQUENCE</scope>
    <source>
        <strain evidence="7">CGMCC 1.12919</strain>
    </source>
</reference>
<evidence type="ECO:0000256" key="5">
    <source>
        <dbReference type="ARBA" id="ARBA00023002"/>
    </source>
</evidence>
<proteinExistence type="predicted"/>
<dbReference type="PANTHER" id="PTHR43303">
    <property type="entry name" value="NADPH DEHYDROGENASE C23G7.10C-RELATED"/>
    <property type="match status" value="1"/>
</dbReference>
<protein>
    <submittedName>
        <fullName evidence="7">Oxidoreductase</fullName>
    </submittedName>
</protein>
<keyword evidence="5" id="KW-0560">Oxidoreductase</keyword>
<dbReference type="RefSeq" id="WP_188610976.1">
    <property type="nucleotide sequence ID" value="NZ_BMGG01000007.1"/>
</dbReference>
<keyword evidence="2" id="KW-0285">Flavoprotein</keyword>
<dbReference type="PANTHER" id="PTHR43303:SF4">
    <property type="entry name" value="NADPH DEHYDROGENASE C23G7.10C-RELATED"/>
    <property type="match status" value="1"/>
</dbReference>
<dbReference type="GO" id="GO:0003959">
    <property type="term" value="F:NADPH dehydrogenase activity"/>
    <property type="evidence" value="ECO:0007669"/>
    <property type="project" value="InterPro"/>
</dbReference>
<evidence type="ECO:0000259" key="6">
    <source>
        <dbReference type="Pfam" id="PF00724"/>
    </source>
</evidence>
<evidence type="ECO:0000256" key="2">
    <source>
        <dbReference type="ARBA" id="ARBA00022630"/>
    </source>
</evidence>
<dbReference type="SUPFAM" id="SSF51395">
    <property type="entry name" value="FMN-linked oxidoreductases"/>
    <property type="match status" value="1"/>
</dbReference>
<comment type="caution">
    <text evidence="7">The sequence shown here is derived from an EMBL/GenBank/DDBJ whole genome shotgun (WGS) entry which is preliminary data.</text>
</comment>